<dbReference type="Proteomes" id="UP001165678">
    <property type="component" value="Unassembled WGS sequence"/>
</dbReference>
<sequence>MAAFEDKSVIEESHDHYIALRVTLSALLIFLVLVVSGLTGSSFQNLMKSTAFVKQSGHEIFFKSQGVRSDEWLVSTPMAISQYNHVPERFPIVNDNYGLSGKNTLVVGMLGLPSSSFSTVGKPSTWGFFFLPIKNALSWYWWFPLFATFLALLWMLKYCFSVPATLASLASLFFVTSPYIWAWSFWPAYACFFPALSFCLMISLANKASNLPATLLKIFCLGLCFFGFFLVLYPPWQITLTFSFLAFGVPTLIGKIRHEGKSSAVFIGSILGSFLVAGLLFLMWWGEAGAAVNAISNTIYPGQRDSVVGGGVSASQLFFKGYAGPLSLSSNVPAGTNSSEASSFIFLFLPIFIAAFLGGRKRFSSKANFFAFWSAGLLACIYFVFCLFGLPEWLVKITLLGRVPTSRVDLSLGVVQTILLVLLFSRSDRLHFKAKASVAYFLMSITWALIAFLSVQEYLNKYDVSFSFYLIVPVVVLAFIGSFSIFLNRKFFFFTAIVLFNVYSVFKFNPVSVSPSEVVPSKAVEKILLKDKTYLVFGSQVNGMALASMGFKTLSGVFYYPDKKLWSFLDPEKKYSEIYNRYQHLFFILDEREKGTIHFETPRPDVVRVYIDSDSFDFSDFPVDYLIGYGDECSKLSGNLSVEIDEKVGSFCRYKIKSSD</sequence>
<keyword evidence="1" id="KW-1133">Transmembrane helix</keyword>
<feature type="transmembrane region" description="Helical" evidence="1">
    <location>
        <begin position="211"/>
        <end position="230"/>
    </location>
</feature>
<keyword evidence="1" id="KW-0472">Membrane</keyword>
<feature type="transmembrane region" description="Helical" evidence="1">
    <location>
        <begin position="341"/>
        <end position="358"/>
    </location>
</feature>
<protein>
    <submittedName>
        <fullName evidence="4">Uncharacterized protein</fullName>
    </submittedName>
</protein>
<accession>A0AA41ZHG1</accession>
<dbReference type="Pfam" id="PF24672">
    <property type="entry name" value="DUF7654"/>
    <property type="match status" value="1"/>
</dbReference>
<comment type="caution">
    <text evidence="4">The sequence shown here is derived from an EMBL/GenBank/DDBJ whole genome shotgun (WGS) entry which is preliminary data.</text>
</comment>
<feature type="transmembrane region" description="Helical" evidence="1">
    <location>
        <begin position="265"/>
        <end position="285"/>
    </location>
</feature>
<proteinExistence type="predicted"/>
<evidence type="ECO:0000256" key="1">
    <source>
        <dbReference type="SAM" id="Phobius"/>
    </source>
</evidence>
<dbReference type="AlphaFoldDB" id="A0AA41ZHG1"/>
<evidence type="ECO:0000313" key="4">
    <source>
        <dbReference type="EMBL" id="MCX2524832.1"/>
    </source>
</evidence>
<keyword evidence="1" id="KW-0812">Transmembrane</keyword>
<keyword evidence="5" id="KW-1185">Reference proteome</keyword>
<evidence type="ECO:0000259" key="2">
    <source>
        <dbReference type="Pfam" id="PF24672"/>
    </source>
</evidence>
<feature type="transmembrane region" description="Helical" evidence="1">
    <location>
        <begin position="163"/>
        <end position="180"/>
    </location>
</feature>
<feature type="transmembrane region" description="Helical" evidence="1">
    <location>
        <begin position="18"/>
        <end position="38"/>
    </location>
</feature>
<name>A0AA41ZHG1_9GAMM</name>
<feature type="transmembrane region" description="Helical" evidence="1">
    <location>
        <begin position="438"/>
        <end position="455"/>
    </location>
</feature>
<dbReference type="InterPro" id="IPR056071">
    <property type="entry name" value="DUF7654"/>
</dbReference>
<dbReference type="InterPro" id="IPR056074">
    <property type="entry name" value="DUF7657"/>
</dbReference>
<feature type="transmembrane region" description="Helical" evidence="1">
    <location>
        <begin position="139"/>
        <end position="156"/>
    </location>
</feature>
<dbReference type="RefSeq" id="WP_265896482.1">
    <property type="nucleotide sequence ID" value="NZ_JAPIVE010000003.1"/>
</dbReference>
<gene>
    <name evidence="4" type="ORF">OQ287_11330</name>
</gene>
<organism evidence="4 5">
    <name type="scientific">Larsenimonas rhizosphaerae</name>
    <dbReference type="NCBI Taxonomy" id="2944682"/>
    <lineage>
        <taxon>Bacteria</taxon>
        <taxon>Pseudomonadati</taxon>
        <taxon>Pseudomonadota</taxon>
        <taxon>Gammaproteobacteria</taxon>
        <taxon>Oceanospirillales</taxon>
        <taxon>Halomonadaceae</taxon>
        <taxon>Larsenimonas</taxon>
    </lineage>
</organism>
<feature type="transmembrane region" description="Helical" evidence="1">
    <location>
        <begin position="370"/>
        <end position="390"/>
    </location>
</feature>
<reference evidence="4" key="1">
    <citation type="submission" date="2022-11" db="EMBL/GenBank/DDBJ databases">
        <title>Larsenimonas rhizosphaerae sp. nov., isolated from a tidal mudflat.</title>
        <authorList>
            <person name="Lee S.D."/>
            <person name="Kim I.S."/>
        </authorList>
    </citation>
    <scope>NUCLEOTIDE SEQUENCE</scope>
    <source>
        <strain evidence="4">GH2-1</strain>
    </source>
</reference>
<feature type="domain" description="DUF7657" evidence="3">
    <location>
        <begin position="24"/>
        <end position="425"/>
    </location>
</feature>
<feature type="transmembrane region" description="Helical" evidence="1">
    <location>
        <begin position="236"/>
        <end position="253"/>
    </location>
</feature>
<evidence type="ECO:0000313" key="5">
    <source>
        <dbReference type="Proteomes" id="UP001165678"/>
    </source>
</evidence>
<feature type="transmembrane region" description="Helical" evidence="1">
    <location>
        <begin position="186"/>
        <end position="204"/>
    </location>
</feature>
<feature type="transmembrane region" description="Helical" evidence="1">
    <location>
        <begin position="410"/>
        <end position="426"/>
    </location>
</feature>
<feature type="domain" description="DUF7654" evidence="2">
    <location>
        <begin position="522"/>
        <end position="657"/>
    </location>
</feature>
<feature type="transmembrane region" description="Helical" evidence="1">
    <location>
        <begin position="467"/>
        <end position="486"/>
    </location>
</feature>
<dbReference type="Pfam" id="PF24677">
    <property type="entry name" value="DUF7657"/>
    <property type="match status" value="1"/>
</dbReference>
<dbReference type="EMBL" id="JAPIVE010000003">
    <property type="protein sequence ID" value="MCX2524832.1"/>
    <property type="molecule type" value="Genomic_DNA"/>
</dbReference>
<evidence type="ECO:0000259" key="3">
    <source>
        <dbReference type="Pfam" id="PF24677"/>
    </source>
</evidence>